<protein>
    <submittedName>
        <fullName evidence="2">Uncharacterized protein</fullName>
    </submittedName>
</protein>
<reference evidence="2" key="1">
    <citation type="submission" date="2022-11" db="UniProtKB">
        <authorList>
            <consortium name="WormBaseParasite"/>
        </authorList>
    </citation>
    <scope>IDENTIFICATION</scope>
</reference>
<dbReference type="WBParaSite" id="nRc.2.0.1.t22535-RA">
    <property type="protein sequence ID" value="nRc.2.0.1.t22535-RA"/>
    <property type="gene ID" value="nRc.2.0.1.g22535"/>
</dbReference>
<proteinExistence type="predicted"/>
<sequence length="78" mass="9151">MTRRNLIPSLENCRAFIQFLRVVFSGDLCSKMLNPHTMKDDMTNQLDFANDAGLKDRYFFQFDSKCDDAQRVQSCMFL</sequence>
<keyword evidence="1" id="KW-1185">Reference proteome</keyword>
<name>A0A915J9U4_ROMCU</name>
<evidence type="ECO:0000313" key="1">
    <source>
        <dbReference type="Proteomes" id="UP000887565"/>
    </source>
</evidence>
<accession>A0A915J9U4</accession>
<dbReference type="Proteomes" id="UP000887565">
    <property type="component" value="Unplaced"/>
</dbReference>
<organism evidence="1 2">
    <name type="scientific">Romanomermis culicivorax</name>
    <name type="common">Nematode worm</name>
    <dbReference type="NCBI Taxonomy" id="13658"/>
    <lineage>
        <taxon>Eukaryota</taxon>
        <taxon>Metazoa</taxon>
        <taxon>Ecdysozoa</taxon>
        <taxon>Nematoda</taxon>
        <taxon>Enoplea</taxon>
        <taxon>Dorylaimia</taxon>
        <taxon>Mermithida</taxon>
        <taxon>Mermithoidea</taxon>
        <taxon>Mermithidae</taxon>
        <taxon>Romanomermis</taxon>
    </lineage>
</organism>
<evidence type="ECO:0000313" key="2">
    <source>
        <dbReference type="WBParaSite" id="nRc.2.0.1.t22535-RA"/>
    </source>
</evidence>
<dbReference type="AlphaFoldDB" id="A0A915J9U4"/>